<reference evidence="2" key="1">
    <citation type="submission" date="2018-02" db="EMBL/GenBank/DDBJ databases">
        <authorList>
            <person name="Hausmann B."/>
        </authorList>
    </citation>
    <scope>NUCLEOTIDE SEQUENCE [LARGE SCALE GENOMIC DNA]</scope>
    <source>
        <strain evidence="2">Peat soil MAG SbF1</strain>
    </source>
</reference>
<dbReference type="AlphaFoldDB" id="A0A2U3L444"/>
<gene>
    <name evidence="1" type="ORF">SBF1_3660006</name>
</gene>
<sequence>MDRFFTSFRMTSEKTKSLLLLHNIIQLRNNQWIMRGRQIATIGQKDHLPQFGHFNNLGPPSMRGPKIY</sequence>
<proteinExistence type="predicted"/>
<protein>
    <submittedName>
        <fullName evidence="1">Uncharacterized protein</fullName>
    </submittedName>
</protein>
<organism evidence="1 2">
    <name type="scientific">Candidatus Desulfosporosinus infrequens</name>
    <dbReference type="NCBI Taxonomy" id="2043169"/>
    <lineage>
        <taxon>Bacteria</taxon>
        <taxon>Bacillati</taxon>
        <taxon>Bacillota</taxon>
        <taxon>Clostridia</taxon>
        <taxon>Eubacteriales</taxon>
        <taxon>Desulfitobacteriaceae</taxon>
        <taxon>Desulfosporosinus</taxon>
    </lineage>
</organism>
<name>A0A2U3L444_9FIRM</name>
<evidence type="ECO:0000313" key="1">
    <source>
        <dbReference type="EMBL" id="SPF46647.1"/>
    </source>
</evidence>
<evidence type="ECO:0000313" key="2">
    <source>
        <dbReference type="Proteomes" id="UP000238916"/>
    </source>
</evidence>
<accession>A0A2U3L444</accession>
<dbReference type="Proteomes" id="UP000238916">
    <property type="component" value="Unassembled WGS sequence"/>
</dbReference>
<dbReference type="EMBL" id="OMOF01000297">
    <property type="protein sequence ID" value="SPF46647.1"/>
    <property type="molecule type" value="Genomic_DNA"/>
</dbReference>